<keyword evidence="4 8" id="KW-0560">Oxidoreductase</keyword>
<dbReference type="InterPro" id="IPR050182">
    <property type="entry name" value="Cytochrome_P450_fam2"/>
</dbReference>
<organism evidence="9 10">
    <name type="scientific">Panagrolaimus davidi</name>
    <dbReference type="NCBI Taxonomy" id="227884"/>
    <lineage>
        <taxon>Eukaryota</taxon>
        <taxon>Metazoa</taxon>
        <taxon>Ecdysozoa</taxon>
        <taxon>Nematoda</taxon>
        <taxon>Chromadorea</taxon>
        <taxon>Rhabditida</taxon>
        <taxon>Tylenchina</taxon>
        <taxon>Panagrolaimomorpha</taxon>
        <taxon>Panagrolaimoidea</taxon>
        <taxon>Panagrolaimidae</taxon>
        <taxon>Panagrolaimus</taxon>
    </lineage>
</organism>
<dbReference type="InterPro" id="IPR001128">
    <property type="entry name" value="Cyt_P450"/>
</dbReference>
<evidence type="ECO:0000256" key="4">
    <source>
        <dbReference type="ARBA" id="ARBA00023002"/>
    </source>
</evidence>
<dbReference type="InterPro" id="IPR017972">
    <property type="entry name" value="Cyt_P450_CS"/>
</dbReference>
<name>A0A914PTT6_9BILA</name>
<evidence type="ECO:0000256" key="2">
    <source>
        <dbReference type="ARBA" id="ARBA00010617"/>
    </source>
</evidence>
<dbReference type="CDD" id="cd20617">
    <property type="entry name" value="CYP1_2-like"/>
    <property type="match status" value="1"/>
</dbReference>
<dbReference type="PROSITE" id="PS00086">
    <property type="entry name" value="CYTOCHROME_P450"/>
    <property type="match status" value="1"/>
</dbReference>
<evidence type="ECO:0000256" key="6">
    <source>
        <dbReference type="ARBA" id="ARBA00023033"/>
    </source>
</evidence>
<dbReference type="PANTHER" id="PTHR24300">
    <property type="entry name" value="CYTOCHROME P450 508A4-RELATED"/>
    <property type="match status" value="1"/>
</dbReference>
<dbReference type="AlphaFoldDB" id="A0A914PTT6"/>
<dbReference type="WBParaSite" id="PDA_v2.g22132.t1">
    <property type="protein sequence ID" value="PDA_v2.g22132.t1"/>
    <property type="gene ID" value="PDA_v2.g22132"/>
</dbReference>
<evidence type="ECO:0000313" key="9">
    <source>
        <dbReference type="Proteomes" id="UP000887578"/>
    </source>
</evidence>
<dbReference type="PRINTS" id="PR00463">
    <property type="entry name" value="EP450I"/>
</dbReference>
<proteinExistence type="inferred from homology"/>
<dbReference type="FunFam" id="1.10.630.10:FF:000036">
    <property type="entry name" value="CYtochrome P450 family"/>
    <property type="match status" value="1"/>
</dbReference>
<dbReference type="GO" id="GO:0006082">
    <property type="term" value="P:organic acid metabolic process"/>
    <property type="evidence" value="ECO:0007669"/>
    <property type="project" value="TreeGrafter"/>
</dbReference>
<reference evidence="10" key="1">
    <citation type="submission" date="2022-11" db="UniProtKB">
        <authorList>
            <consortium name="WormBaseParasite"/>
        </authorList>
    </citation>
    <scope>IDENTIFICATION</scope>
</reference>
<sequence>MLVLLLLLIISTFVFYHLYWKRRNLPPGPCPIPFIGNTHTLAKLSPGYAAFKKWQQEYGNIYTFWIGENPVIAVNDYETIVESFLKNGQAFAGRFQIPEFQEIFKKGNGGVIHVEGDLWSEHRRFSLKVLRDFGVGKNLMQDKILDTILIFLQKIESESNLMEKVDMIKLIDISIGSIINDLIFGNKFVEDEDTSAFYELKEVVKRHLQLSRHPMVMIMWKNTLFYKNLPIFGKYYSEIEEMKNVIFKFFDEKIKSHIENFDKEKEPEDFVDAYLCEMFKRKELDGNSGTFNRNQLNNLCFDFWIAGQETTTNSLAWGILYLMLNPFIQEKIQHEIDSQLPDQRLITMSDKPNLPYSQAVVLEIQRIANVVPLNVLHSTLEDTKIGKFPVQKGTLIVPQISSVLFDEKIFPEPMEFKPERFLDSEGKLKECKEMIPFSVGKRQCLGEGLAKMELFLFVVNIFNKFSITKLKNENVSLERNPGATVSPHPFHCKVTLRKR</sequence>
<dbReference type="InterPro" id="IPR036396">
    <property type="entry name" value="Cyt_P450_sf"/>
</dbReference>
<evidence type="ECO:0000256" key="8">
    <source>
        <dbReference type="RuleBase" id="RU000461"/>
    </source>
</evidence>
<accession>A0A914PTT6</accession>
<evidence type="ECO:0000256" key="1">
    <source>
        <dbReference type="ARBA" id="ARBA00001971"/>
    </source>
</evidence>
<dbReference type="Proteomes" id="UP000887578">
    <property type="component" value="Unplaced"/>
</dbReference>
<evidence type="ECO:0000256" key="5">
    <source>
        <dbReference type="ARBA" id="ARBA00023004"/>
    </source>
</evidence>
<keyword evidence="7 8" id="KW-0349">Heme</keyword>
<comment type="cofactor">
    <cofactor evidence="1 7">
        <name>heme</name>
        <dbReference type="ChEBI" id="CHEBI:30413"/>
    </cofactor>
</comment>
<dbReference type="GO" id="GO:0005737">
    <property type="term" value="C:cytoplasm"/>
    <property type="evidence" value="ECO:0007669"/>
    <property type="project" value="TreeGrafter"/>
</dbReference>
<dbReference type="PRINTS" id="PR00385">
    <property type="entry name" value="P450"/>
</dbReference>
<feature type="binding site" description="axial binding residue" evidence="7">
    <location>
        <position position="444"/>
    </location>
    <ligand>
        <name>heme</name>
        <dbReference type="ChEBI" id="CHEBI:30413"/>
    </ligand>
    <ligandPart>
        <name>Fe</name>
        <dbReference type="ChEBI" id="CHEBI:18248"/>
    </ligandPart>
</feature>
<dbReference type="InterPro" id="IPR002401">
    <property type="entry name" value="Cyt_P450_E_grp-I"/>
</dbReference>
<dbReference type="Gene3D" id="1.10.630.10">
    <property type="entry name" value="Cytochrome P450"/>
    <property type="match status" value="1"/>
</dbReference>
<dbReference type="GO" id="GO:0020037">
    <property type="term" value="F:heme binding"/>
    <property type="evidence" value="ECO:0007669"/>
    <property type="project" value="InterPro"/>
</dbReference>
<comment type="similarity">
    <text evidence="2 8">Belongs to the cytochrome P450 family.</text>
</comment>
<dbReference type="GO" id="GO:0016712">
    <property type="term" value="F:oxidoreductase activity, acting on paired donors, with incorporation or reduction of molecular oxygen, reduced flavin or flavoprotein as one donor, and incorporation of one atom of oxygen"/>
    <property type="evidence" value="ECO:0007669"/>
    <property type="project" value="TreeGrafter"/>
</dbReference>
<dbReference type="PANTHER" id="PTHR24300:SF369">
    <property type="entry name" value="CYTOCHROME P450 FAMILY"/>
    <property type="match status" value="1"/>
</dbReference>
<keyword evidence="6 8" id="KW-0503">Monooxygenase</keyword>
<keyword evidence="3 7" id="KW-0479">Metal-binding</keyword>
<protein>
    <submittedName>
        <fullName evidence="10">CYtochrome P450 family</fullName>
    </submittedName>
</protein>
<dbReference type="Pfam" id="PF00067">
    <property type="entry name" value="p450"/>
    <property type="match status" value="1"/>
</dbReference>
<evidence type="ECO:0000256" key="3">
    <source>
        <dbReference type="ARBA" id="ARBA00022723"/>
    </source>
</evidence>
<keyword evidence="5 7" id="KW-0408">Iron</keyword>
<keyword evidence="9" id="KW-1185">Reference proteome</keyword>
<evidence type="ECO:0000313" key="10">
    <source>
        <dbReference type="WBParaSite" id="PDA_v2.g22132.t1"/>
    </source>
</evidence>
<dbReference type="SUPFAM" id="SSF48264">
    <property type="entry name" value="Cytochrome P450"/>
    <property type="match status" value="1"/>
</dbReference>
<evidence type="ECO:0000256" key="7">
    <source>
        <dbReference type="PIRSR" id="PIRSR602401-1"/>
    </source>
</evidence>
<dbReference type="GO" id="GO:0005506">
    <property type="term" value="F:iron ion binding"/>
    <property type="evidence" value="ECO:0007669"/>
    <property type="project" value="InterPro"/>
</dbReference>
<dbReference type="GO" id="GO:0006805">
    <property type="term" value="P:xenobiotic metabolic process"/>
    <property type="evidence" value="ECO:0007669"/>
    <property type="project" value="TreeGrafter"/>
</dbReference>